<dbReference type="EMBL" id="AFVZ01000001">
    <property type="protein sequence ID" value="EHN59650.1"/>
    <property type="molecule type" value="Genomic_DNA"/>
</dbReference>
<dbReference type="InterPro" id="IPR001185">
    <property type="entry name" value="MS_channel"/>
</dbReference>
<protein>
    <recommendedName>
        <fullName evidence="9">Large-conductance mechanosensitive channel</fullName>
    </recommendedName>
</protein>
<sequence length="128" mass="13978">MLKEFKEFIIRGNAIDLAVGVVMGAAFTAIVKSIVDNLIGPIIAIFSGAVDLSALKFSIGSAVFRYGQVLNDIINFVIVGLVIFLIIKAINKFFKKNPKEAVKEDPQLKLLTEIRNELKKSNQGANKA</sequence>
<comment type="function">
    <text evidence="9">Channel that opens in response to stretch forces in the membrane lipid bilayer. May participate in the regulation of osmotic pressure changes within the cell.</text>
</comment>
<dbReference type="PATRIC" id="fig|1045004.4.peg.1543"/>
<feature type="transmembrane region" description="Helical" evidence="9">
    <location>
        <begin position="12"/>
        <end position="31"/>
    </location>
</feature>
<name>G9WH84_9LACO</name>
<comment type="caution">
    <text evidence="10">The sequence shown here is derived from an EMBL/GenBank/DDBJ whole genome shotgun (WGS) entry which is preliminary data.</text>
</comment>
<keyword evidence="4 9" id="KW-0812">Transmembrane</keyword>
<proteinExistence type="inferred from homology"/>
<dbReference type="SUPFAM" id="SSF81330">
    <property type="entry name" value="Gated mechanosensitive channel"/>
    <property type="match status" value="1"/>
</dbReference>
<evidence type="ECO:0000256" key="8">
    <source>
        <dbReference type="ARBA" id="ARBA00023303"/>
    </source>
</evidence>
<dbReference type="PANTHER" id="PTHR30266">
    <property type="entry name" value="MECHANOSENSITIVE CHANNEL MSCL"/>
    <property type="match status" value="1"/>
</dbReference>
<dbReference type="NCBIfam" id="NF001842">
    <property type="entry name" value="PRK00567.1-3"/>
    <property type="match status" value="1"/>
</dbReference>
<keyword evidence="5 9" id="KW-1133">Transmembrane helix</keyword>
<dbReference type="HAMAP" id="MF_00115">
    <property type="entry name" value="MscL"/>
    <property type="match status" value="1"/>
</dbReference>
<gene>
    <name evidence="9" type="primary">mscL</name>
    <name evidence="10" type="ORF">OKIT_1573</name>
</gene>
<dbReference type="Pfam" id="PF01741">
    <property type="entry name" value="MscL"/>
    <property type="match status" value="1"/>
</dbReference>
<organism evidence="10 11">
    <name type="scientific">Oenococcus kitaharae DSM 17330</name>
    <dbReference type="NCBI Taxonomy" id="1045004"/>
    <lineage>
        <taxon>Bacteria</taxon>
        <taxon>Bacillati</taxon>
        <taxon>Bacillota</taxon>
        <taxon>Bacilli</taxon>
        <taxon>Lactobacillales</taxon>
        <taxon>Lactobacillaceae</taxon>
        <taxon>Oenococcus</taxon>
    </lineage>
</organism>
<evidence type="ECO:0000256" key="7">
    <source>
        <dbReference type="ARBA" id="ARBA00023136"/>
    </source>
</evidence>
<dbReference type="InterPro" id="IPR036019">
    <property type="entry name" value="MscL_channel"/>
</dbReference>
<comment type="similarity">
    <text evidence="9">Belongs to the MscL family.</text>
</comment>
<evidence type="ECO:0000313" key="11">
    <source>
        <dbReference type="Proteomes" id="UP000004959"/>
    </source>
</evidence>
<keyword evidence="3 9" id="KW-1003">Cell membrane</keyword>
<feature type="transmembrane region" description="Helical" evidence="9">
    <location>
        <begin position="73"/>
        <end position="90"/>
    </location>
</feature>
<evidence type="ECO:0000256" key="3">
    <source>
        <dbReference type="ARBA" id="ARBA00022475"/>
    </source>
</evidence>
<dbReference type="Proteomes" id="UP000004959">
    <property type="component" value="Chromosome"/>
</dbReference>
<dbReference type="OrthoDB" id="9810350at2"/>
<dbReference type="PANTHER" id="PTHR30266:SF2">
    <property type="entry name" value="LARGE-CONDUCTANCE MECHANOSENSITIVE CHANNEL"/>
    <property type="match status" value="1"/>
</dbReference>
<dbReference type="NCBIfam" id="TIGR00220">
    <property type="entry name" value="mscL"/>
    <property type="match status" value="1"/>
</dbReference>
<evidence type="ECO:0000256" key="2">
    <source>
        <dbReference type="ARBA" id="ARBA00022448"/>
    </source>
</evidence>
<keyword evidence="8 9" id="KW-0407">Ion channel</keyword>
<dbReference type="PRINTS" id="PR01264">
    <property type="entry name" value="MECHCHANNEL"/>
</dbReference>
<dbReference type="GO" id="GO:0008381">
    <property type="term" value="F:mechanosensitive monoatomic ion channel activity"/>
    <property type="evidence" value="ECO:0007669"/>
    <property type="project" value="UniProtKB-UniRule"/>
</dbReference>
<dbReference type="HOGENOM" id="CLU_095787_0_0_9"/>
<dbReference type="Gene3D" id="1.10.1200.120">
    <property type="entry name" value="Large-conductance mechanosensitive channel, MscL, domain 1"/>
    <property type="match status" value="1"/>
</dbReference>
<dbReference type="AlphaFoldDB" id="G9WH84"/>
<comment type="subcellular location">
    <subcellularLocation>
        <location evidence="9">Cell membrane</location>
        <topology evidence="9">Multi-pass membrane protein</topology>
    </subcellularLocation>
    <subcellularLocation>
        <location evidence="1">Membrane</location>
        <topology evidence="1">Multi-pass membrane protein</topology>
    </subcellularLocation>
</comment>
<evidence type="ECO:0000256" key="5">
    <source>
        <dbReference type="ARBA" id="ARBA00022989"/>
    </source>
</evidence>
<evidence type="ECO:0000313" key="10">
    <source>
        <dbReference type="EMBL" id="EHN59650.1"/>
    </source>
</evidence>
<dbReference type="InterPro" id="IPR037673">
    <property type="entry name" value="MSC/AndL"/>
</dbReference>
<keyword evidence="7 9" id="KW-0472">Membrane</keyword>
<evidence type="ECO:0000256" key="1">
    <source>
        <dbReference type="ARBA" id="ARBA00004141"/>
    </source>
</evidence>
<comment type="subunit">
    <text evidence="9">Homopentamer.</text>
</comment>
<dbReference type="STRING" id="336988.NT96_01515"/>
<keyword evidence="2 9" id="KW-0813">Transport</keyword>
<dbReference type="RefSeq" id="WP_007746671.1">
    <property type="nucleotide sequence ID" value="NZ_CM001398.1"/>
</dbReference>
<dbReference type="eggNOG" id="COG1970">
    <property type="taxonomic scope" value="Bacteria"/>
</dbReference>
<dbReference type="GO" id="GO:0005886">
    <property type="term" value="C:plasma membrane"/>
    <property type="evidence" value="ECO:0007669"/>
    <property type="project" value="UniProtKB-SubCell"/>
</dbReference>
<reference evidence="10 11" key="1">
    <citation type="journal article" date="2012" name="PLoS ONE">
        <title>Functional divergence in the genus oenococcus as predicted by genome sequencing of the newly-described species, Oenococcus kitaharae.</title>
        <authorList>
            <person name="Borneman A.R."/>
            <person name="McCarthy J.M."/>
            <person name="Chambers P.J."/>
            <person name="Bartowsky E.J."/>
        </authorList>
    </citation>
    <scope>NUCLEOTIDE SEQUENCE [LARGE SCALE GENOMIC DNA]</scope>
    <source>
        <strain evidence="11">DSM17330</strain>
    </source>
</reference>
<keyword evidence="6 9" id="KW-0406">Ion transport</keyword>
<evidence type="ECO:0000256" key="6">
    <source>
        <dbReference type="ARBA" id="ARBA00023065"/>
    </source>
</evidence>
<evidence type="ECO:0000256" key="4">
    <source>
        <dbReference type="ARBA" id="ARBA00022692"/>
    </source>
</evidence>
<accession>G9WH84</accession>
<evidence type="ECO:0000256" key="9">
    <source>
        <dbReference type="HAMAP-Rule" id="MF_00115"/>
    </source>
</evidence>
<keyword evidence="11" id="KW-1185">Reference proteome</keyword>